<dbReference type="GO" id="GO:0000978">
    <property type="term" value="F:RNA polymerase II cis-regulatory region sequence-specific DNA binding"/>
    <property type="evidence" value="ECO:0007669"/>
    <property type="project" value="TreeGrafter"/>
</dbReference>
<evidence type="ECO:0000256" key="1">
    <source>
        <dbReference type="ARBA" id="ARBA00004123"/>
    </source>
</evidence>
<dbReference type="GO" id="GO:0008270">
    <property type="term" value="F:zinc ion binding"/>
    <property type="evidence" value="ECO:0007669"/>
    <property type="project" value="UniProtKB-KW"/>
</dbReference>
<evidence type="ECO:0000256" key="7">
    <source>
        <dbReference type="PROSITE-ProRule" id="PRU00042"/>
    </source>
</evidence>
<feature type="domain" description="C2H2-type" evidence="9">
    <location>
        <begin position="189"/>
        <end position="218"/>
    </location>
</feature>
<dbReference type="Gene3D" id="3.30.160.60">
    <property type="entry name" value="Classic Zinc Finger"/>
    <property type="match status" value="2"/>
</dbReference>
<evidence type="ECO:0000256" key="6">
    <source>
        <dbReference type="ARBA" id="ARBA00023242"/>
    </source>
</evidence>
<dbReference type="InterPro" id="IPR013087">
    <property type="entry name" value="Znf_C2H2_type"/>
</dbReference>
<reference evidence="11" key="1">
    <citation type="submission" date="2013-05" db="EMBL/GenBank/DDBJ databases">
        <title>The Genome sequence of Mucor circinelloides f. circinelloides 1006PhL.</title>
        <authorList>
            <consortium name="The Broad Institute Genomics Platform"/>
            <person name="Cuomo C."/>
            <person name="Earl A."/>
            <person name="Findley K."/>
            <person name="Lee S.C."/>
            <person name="Walker B."/>
            <person name="Young S."/>
            <person name="Zeng Q."/>
            <person name="Gargeya S."/>
            <person name="Fitzgerald M."/>
            <person name="Haas B."/>
            <person name="Abouelleil A."/>
            <person name="Allen A.W."/>
            <person name="Alvarado L."/>
            <person name="Arachchi H.M."/>
            <person name="Berlin A.M."/>
            <person name="Chapman S.B."/>
            <person name="Gainer-Dewar J."/>
            <person name="Goldberg J."/>
            <person name="Griggs A."/>
            <person name="Gujja S."/>
            <person name="Hansen M."/>
            <person name="Howarth C."/>
            <person name="Imamovic A."/>
            <person name="Ireland A."/>
            <person name="Larimer J."/>
            <person name="McCowan C."/>
            <person name="Murphy C."/>
            <person name="Pearson M."/>
            <person name="Poon T.W."/>
            <person name="Priest M."/>
            <person name="Roberts A."/>
            <person name="Saif S."/>
            <person name="Shea T."/>
            <person name="Sisk P."/>
            <person name="Sykes S."/>
            <person name="Wortman J."/>
            <person name="Nusbaum C."/>
            <person name="Birren B."/>
        </authorList>
    </citation>
    <scope>NUCLEOTIDE SEQUENCE [LARGE SCALE GENOMIC DNA]</scope>
    <source>
        <strain evidence="11">1006PhL</strain>
    </source>
</reference>
<feature type="domain" description="C2H2-type" evidence="9">
    <location>
        <begin position="161"/>
        <end position="188"/>
    </location>
</feature>
<dbReference type="VEuPathDB" id="FungiDB:HMPREF1544_11036"/>
<dbReference type="PANTHER" id="PTHR23235:SF120">
    <property type="entry name" value="KRUPPEL-LIKE FACTOR 15"/>
    <property type="match status" value="1"/>
</dbReference>
<evidence type="ECO:0000256" key="8">
    <source>
        <dbReference type="SAM" id="MobiDB-lite"/>
    </source>
</evidence>
<accession>S2IWY6</accession>
<feature type="region of interest" description="Disordered" evidence="8">
    <location>
        <begin position="131"/>
        <end position="156"/>
    </location>
</feature>
<feature type="region of interest" description="Disordered" evidence="8">
    <location>
        <begin position="216"/>
        <end position="235"/>
    </location>
</feature>
<dbReference type="GO" id="GO:0005634">
    <property type="term" value="C:nucleus"/>
    <property type="evidence" value="ECO:0007669"/>
    <property type="project" value="UniProtKB-SubCell"/>
</dbReference>
<feature type="compositionally biased region" description="Low complexity" evidence="8">
    <location>
        <begin position="134"/>
        <end position="143"/>
    </location>
</feature>
<evidence type="ECO:0000256" key="4">
    <source>
        <dbReference type="ARBA" id="ARBA00022771"/>
    </source>
</evidence>
<dbReference type="PROSITE" id="PS50157">
    <property type="entry name" value="ZINC_FINGER_C2H2_2"/>
    <property type="match status" value="2"/>
</dbReference>
<dbReference type="SMART" id="SM00355">
    <property type="entry name" value="ZnF_C2H2"/>
    <property type="match status" value="2"/>
</dbReference>
<dbReference type="Proteomes" id="UP000014254">
    <property type="component" value="Unassembled WGS sequence"/>
</dbReference>
<keyword evidence="6" id="KW-0539">Nucleus</keyword>
<dbReference type="Pfam" id="PF00096">
    <property type="entry name" value="zf-C2H2"/>
    <property type="match status" value="2"/>
</dbReference>
<evidence type="ECO:0000313" key="11">
    <source>
        <dbReference type="Proteomes" id="UP000014254"/>
    </source>
</evidence>
<dbReference type="eggNOG" id="KOG1721">
    <property type="taxonomic scope" value="Eukaryota"/>
</dbReference>
<keyword evidence="5" id="KW-0862">Zinc</keyword>
<evidence type="ECO:0000256" key="2">
    <source>
        <dbReference type="ARBA" id="ARBA00022723"/>
    </source>
</evidence>
<comment type="subcellular location">
    <subcellularLocation>
        <location evidence="1">Nucleus</location>
    </subcellularLocation>
</comment>
<dbReference type="FunFam" id="3.30.160.60:FF:000145">
    <property type="entry name" value="Zinc finger protein 574"/>
    <property type="match status" value="1"/>
</dbReference>
<feature type="compositionally biased region" description="Low complexity" evidence="8">
    <location>
        <begin position="221"/>
        <end position="235"/>
    </location>
</feature>
<evidence type="ECO:0000259" key="9">
    <source>
        <dbReference type="PROSITE" id="PS50157"/>
    </source>
</evidence>
<name>S2IWY6_MUCC1</name>
<dbReference type="AlphaFoldDB" id="S2IWY6"/>
<dbReference type="SUPFAM" id="SSF57667">
    <property type="entry name" value="beta-beta-alpha zinc fingers"/>
    <property type="match status" value="1"/>
</dbReference>
<dbReference type="FunFam" id="3.30.160.60:FF:002343">
    <property type="entry name" value="Zinc finger protein 33A"/>
    <property type="match status" value="1"/>
</dbReference>
<keyword evidence="3" id="KW-0677">Repeat</keyword>
<feature type="compositionally biased region" description="Polar residues" evidence="8">
    <location>
        <begin position="144"/>
        <end position="156"/>
    </location>
</feature>
<keyword evidence="11" id="KW-1185">Reference proteome</keyword>
<dbReference type="PANTHER" id="PTHR23235">
    <property type="entry name" value="KRUEPPEL-LIKE TRANSCRIPTION FACTOR"/>
    <property type="match status" value="1"/>
</dbReference>
<evidence type="ECO:0000313" key="10">
    <source>
        <dbReference type="EMBL" id="EPB82231.1"/>
    </source>
</evidence>
<gene>
    <name evidence="10" type="ORF">HMPREF1544_11036</name>
</gene>
<sequence length="235" mass="26198">MPTEYPSLQHTVRNNYLHQSQSQSQPQMNNQSIGMPIIDNSFCYPLYNAFTAPPPPPPPPQTASSSASVNHARFYPSPTPSFNQNHHLHQHQPATQHGMNMTVSPLLNPSHSPCQMYENFLPNDYYLMQHGRRSSVTTSRSSSPQQDSLHSRSASPVNKRYSCRICNKRFTRPSSLTTHIYSHTGEKPFKCPVAGCGRNFSVVSNLRRHAKIHGGNSHVLSTSSSSSTAYSSYSP</sequence>
<dbReference type="STRING" id="1220926.S2IWY6"/>
<dbReference type="GO" id="GO:0000981">
    <property type="term" value="F:DNA-binding transcription factor activity, RNA polymerase II-specific"/>
    <property type="evidence" value="ECO:0007669"/>
    <property type="project" value="TreeGrafter"/>
</dbReference>
<keyword evidence="4 7" id="KW-0863">Zinc-finger</keyword>
<organism evidence="10 11">
    <name type="scientific">Mucor circinelloides f. circinelloides (strain 1006PhL)</name>
    <name type="common">Mucormycosis agent</name>
    <name type="synonym">Calyptromyces circinelloides</name>
    <dbReference type="NCBI Taxonomy" id="1220926"/>
    <lineage>
        <taxon>Eukaryota</taxon>
        <taxon>Fungi</taxon>
        <taxon>Fungi incertae sedis</taxon>
        <taxon>Mucoromycota</taxon>
        <taxon>Mucoromycotina</taxon>
        <taxon>Mucoromycetes</taxon>
        <taxon>Mucorales</taxon>
        <taxon>Mucorineae</taxon>
        <taxon>Mucoraceae</taxon>
        <taxon>Mucor</taxon>
    </lineage>
</organism>
<protein>
    <recommendedName>
        <fullName evidence="9">C2H2-type domain-containing protein</fullName>
    </recommendedName>
</protein>
<dbReference type="OrthoDB" id="6077919at2759"/>
<dbReference type="EMBL" id="KE124124">
    <property type="protein sequence ID" value="EPB82231.1"/>
    <property type="molecule type" value="Genomic_DNA"/>
</dbReference>
<keyword evidence="2" id="KW-0479">Metal-binding</keyword>
<evidence type="ECO:0000256" key="3">
    <source>
        <dbReference type="ARBA" id="ARBA00022737"/>
    </source>
</evidence>
<dbReference type="InParanoid" id="S2IWY6"/>
<evidence type="ECO:0000256" key="5">
    <source>
        <dbReference type="ARBA" id="ARBA00022833"/>
    </source>
</evidence>
<feature type="region of interest" description="Disordered" evidence="8">
    <location>
        <begin position="53"/>
        <end position="94"/>
    </location>
</feature>
<dbReference type="PROSITE" id="PS00028">
    <property type="entry name" value="ZINC_FINGER_C2H2_1"/>
    <property type="match status" value="2"/>
</dbReference>
<proteinExistence type="predicted"/>
<dbReference type="InterPro" id="IPR036236">
    <property type="entry name" value="Znf_C2H2_sf"/>
</dbReference>